<evidence type="ECO:0000313" key="1">
    <source>
        <dbReference type="EMBL" id="KAF7781264.1"/>
    </source>
</evidence>
<dbReference type="Proteomes" id="UP000016480">
    <property type="component" value="Unassembled WGS sequence"/>
</dbReference>
<organism evidence="1 2">
    <name type="scientific">Pseudoalteromonas rubra</name>
    <dbReference type="NCBI Taxonomy" id="43658"/>
    <lineage>
        <taxon>Bacteria</taxon>
        <taxon>Pseudomonadati</taxon>
        <taxon>Pseudomonadota</taxon>
        <taxon>Gammaproteobacteria</taxon>
        <taxon>Alteromonadales</taxon>
        <taxon>Pseudoalteromonadaceae</taxon>
        <taxon>Pseudoalteromonas</taxon>
    </lineage>
</organism>
<sequence>MNTWLSAFSFPSASSVLSPYFIVVFKNTCLFNSGFRYPLSLCV</sequence>
<name>A0A8T0C0V3_9GAMM</name>
<evidence type="ECO:0000313" key="2">
    <source>
        <dbReference type="Proteomes" id="UP000016480"/>
    </source>
</evidence>
<gene>
    <name evidence="1" type="ORF">PRUB_b0424</name>
</gene>
<proteinExistence type="predicted"/>
<accession>A0A8T0C0V3</accession>
<reference evidence="1 2" key="1">
    <citation type="journal article" date="2012" name="J. Bacteriol.">
        <title>Genome sequence of the cycloprodigiosin-producing bacterial strain Pseudoalteromonas rubra ATCC 29570(T).</title>
        <authorList>
            <person name="Xie B.B."/>
            <person name="Shu Y.L."/>
            <person name="Qin Q.L."/>
            <person name="Rong J.C."/>
            <person name="Zhang X.Y."/>
            <person name="Chen X.L."/>
            <person name="Zhou B.C."/>
            <person name="Zhang Y.Z."/>
        </authorList>
    </citation>
    <scope>NUCLEOTIDE SEQUENCE [LARGE SCALE GENOMIC DNA]</scope>
    <source>
        <strain evidence="1 2">DSM 6842</strain>
    </source>
</reference>
<comment type="caution">
    <text evidence="1">The sequence shown here is derived from an EMBL/GenBank/DDBJ whole genome shotgun (WGS) entry which is preliminary data.</text>
</comment>
<dbReference type="AlphaFoldDB" id="A0A8T0C0V3"/>
<dbReference type="EMBL" id="AHCD03000044">
    <property type="protein sequence ID" value="KAF7781264.1"/>
    <property type="molecule type" value="Genomic_DNA"/>
</dbReference>
<protein>
    <submittedName>
        <fullName evidence="1">Uncharacterized protein</fullName>
    </submittedName>
</protein>